<evidence type="ECO:0000313" key="12">
    <source>
        <dbReference type="Proteomes" id="UP001145021"/>
    </source>
</evidence>
<evidence type="ECO:0000256" key="5">
    <source>
        <dbReference type="ARBA" id="ARBA00024042"/>
    </source>
</evidence>
<dbReference type="InterPro" id="IPR012133">
    <property type="entry name" value="Alpha-hydoxy_acid_DH_FMN"/>
</dbReference>
<feature type="binding site" evidence="9">
    <location>
        <begin position="331"/>
        <end position="332"/>
    </location>
    <ligand>
        <name>FMN</name>
        <dbReference type="ChEBI" id="CHEBI:58210"/>
    </ligand>
</feature>
<evidence type="ECO:0000313" key="11">
    <source>
        <dbReference type="EMBL" id="KAJ1646571.1"/>
    </source>
</evidence>
<feature type="binding site" evidence="9">
    <location>
        <begin position="308"/>
        <end position="312"/>
    </location>
    <ligand>
        <name>FMN</name>
        <dbReference type="ChEBI" id="CHEBI:58210"/>
    </ligand>
</feature>
<dbReference type="InterPro" id="IPR037396">
    <property type="entry name" value="FMN_HAD"/>
</dbReference>
<dbReference type="PANTHER" id="PTHR10578:SF107">
    <property type="entry name" value="2-HYDROXYACID OXIDASE 1"/>
    <property type="match status" value="1"/>
</dbReference>
<organism evidence="11 12">
    <name type="scientific">Coemansia asiatica</name>
    <dbReference type="NCBI Taxonomy" id="1052880"/>
    <lineage>
        <taxon>Eukaryota</taxon>
        <taxon>Fungi</taxon>
        <taxon>Fungi incertae sedis</taxon>
        <taxon>Zoopagomycota</taxon>
        <taxon>Kickxellomycotina</taxon>
        <taxon>Kickxellomycetes</taxon>
        <taxon>Kickxellales</taxon>
        <taxon>Kickxellaceae</taxon>
        <taxon>Coemansia</taxon>
    </lineage>
</organism>
<dbReference type="GO" id="GO:0005737">
    <property type="term" value="C:cytoplasm"/>
    <property type="evidence" value="ECO:0007669"/>
    <property type="project" value="UniProtKB-ARBA"/>
</dbReference>
<evidence type="ECO:0000256" key="7">
    <source>
        <dbReference type="ARBA" id="ARBA00083297"/>
    </source>
</evidence>
<dbReference type="FunFam" id="3.20.20.70:FF:000056">
    <property type="entry name" value="hydroxyacid oxidase 2"/>
    <property type="match status" value="1"/>
</dbReference>
<proteinExistence type="inferred from homology"/>
<evidence type="ECO:0000256" key="8">
    <source>
        <dbReference type="PIRSR" id="PIRSR000138-1"/>
    </source>
</evidence>
<dbReference type="GO" id="GO:0010181">
    <property type="term" value="F:FMN binding"/>
    <property type="evidence" value="ECO:0007669"/>
    <property type="project" value="InterPro"/>
</dbReference>
<keyword evidence="12" id="KW-1185">Reference proteome</keyword>
<feature type="binding site" evidence="9">
    <location>
        <position position="120"/>
    </location>
    <ligand>
        <name>FMN</name>
        <dbReference type="ChEBI" id="CHEBI:58210"/>
    </ligand>
</feature>
<feature type="binding site" evidence="9">
    <location>
        <position position="180"/>
    </location>
    <ligand>
        <name>glyoxylate</name>
        <dbReference type="ChEBI" id="CHEBI:36655"/>
    </ligand>
</feature>
<evidence type="ECO:0000256" key="9">
    <source>
        <dbReference type="PIRSR" id="PIRSR000138-2"/>
    </source>
</evidence>
<comment type="caution">
    <text evidence="11">The sequence shown here is derived from an EMBL/GenBank/DDBJ whole genome shotgun (WGS) entry which is preliminary data.</text>
</comment>
<evidence type="ECO:0000256" key="4">
    <source>
        <dbReference type="ARBA" id="ARBA00023002"/>
    </source>
</evidence>
<feature type="domain" description="FMN hydroxy acid dehydrogenase" evidence="10">
    <location>
        <begin position="12"/>
        <end position="382"/>
    </location>
</feature>
<dbReference type="PANTHER" id="PTHR10578">
    <property type="entry name" value="S -2-HYDROXY-ACID OXIDASE-RELATED"/>
    <property type="match status" value="1"/>
</dbReference>
<dbReference type="EMBL" id="JANBOH010000056">
    <property type="protein sequence ID" value="KAJ1646571.1"/>
    <property type="molecule type" value="Genomic_DNA"/>
</dbReference>
<feature type="binding site" evidence="9">
    <location>
        <position position="38"/>
    </location>
    <ligand>
        <name>glyoxylate</name>
        <dbReference type="ChEBI" id="CHEBI:36655"/>
    </ligand>
</feature>
<evidence type="ECO:0000259" key="10">
    <source>
        <dbReference type="PROSITE" id="PS51349"/>
    </source>
</evidence>
<dbReference type="InterPro" id="IPR008259">
    <property type="entry name" value="FMN_hydac_DH_AS"/>
</dbReference>
<dbReference type="InterPro" id="IPR013785">
    <property type="entry name" value="Aldolase_TIM"/>
</dbReference>
<evidence type="ECO:0000256" key="2">
    <source>
        <dbReference type="ARBA" id="ARBA00022630"/>
    </source>
</evidence>
<dbReference type="PIRSF" id="PIRSF000138">
    <property type="entry name" value="Al-hdrx_acd_dh"/>
    <property type="match status" value="1"/>
</dbReference>
<reference evidence="11" key="1">
    <citation type="submission" date="2022-07" db="EMBL/GenBank/DDBJ databases">
        <title>Phylogenomic reconstructions and comparative analyses of Kickxellomycotina fungi.</title>
        <authorList>
            <person name="Reynolds N.K."/>
            <person name="Stajich J.E."/>
            <person name="Barry K."/>
            <person name="Grigoriev I.V."/>
            <person name="Crous P."/>
            <person name="Smith M.E."/>
        </authorList>
    </citation>
    <scope>NUCLEOTIDE SEQUENCE</scope>
    <source>
        <strain evidence="11">NBRC 105413</strain>
    </source>
</reference>
<feature type="binding site" evidence="9">
    <location>
        <position position="253"/>
    </location>
    <ligand>
        <name>FMN</name>
        <dbReference type="ChEBI" id="CHEBI:58210"/>
    </ligand>
</feature>
<dbReference type="PROSITE" id="PS51349">
    <property type="entry name" value="FMN_HYDROXY_ACID_DH_2"/>
    <property type="match status" value="1"/>
</dbReference>
<feature type="binding site" evidence="9">
    <location>
        <position position="275"/>
    </location>
    <ligand>
        <name>FMN</name>
        <dbReference type="ChEBI" id="CHEBI:58210"/>
    </ligand>
</feature>
<dbReference type="AlphaFoldDB" id="A0A9W7XMH6"/>
<keyword evidence="3 9" id="KW-0288">FMN</keyword>
<evidence type="ECO:0000256" key="3">
    <source>
        <dbReference type="ARBA" id="ARBA00022643"/>
    </source>
</evidence>
<dbReference type="GO" id="GO:0016491">
    <property type="term" value="F:oxidoreductase activity"/>
    <property type="evidence" value="ECO:0007669"/>
    <property type="project" value="UniProtKB-KW"/>
</dbReference>
<dbReference type="SUPFAM" id="SSF51395">
    <property type="entry name" value="FMN-linked oxidoreductases"/>
    <property type="match status" value="1"/>
</dbReference>
<gene>
    <name evidence="11" type="primary">HAO1_2</name>
    <name evidence="11" type="ORF">LPJ64_001961</name>
</gene>
<feature type="binding site" evidence="9">
    <location>
        <begin position="91"/>
        <end position="93"/>
    </location>
    <ligand>
        <name>FMN</name>
        <dbReference type="ChEBI" id="CHEBI:58210"/>
    </ligand>
</feature>
<keyword evidence="2 9" id="KW-0285">Flavoprotein</keyword>
<dbReference type="Pfam" id="PF01070">
    <property type="entry name" value="FMN_dh"/>
    <property type="match status" value="1"/>
</dbReference>
<feature type="binding site" evidence="9">
    <location>
        <position position="171"/>
    </location>
    <ligand>
        <name>FMN</name>
        <dbReference type="ChEBI" id="CHEBI:58210"/>
    </ligand>
</feature>
<name>A0A9W7XMH6_9FUNG</name>
<feature type="binding site" evidence="9">
    <location>
        <position position="143"/>
    </location>
    <ligand>
        <name>FMN</name>
        <dbReference type="ChEBI" id="CHEBI:58210"/>
    </ligand>
</feature>
<dbReference type="CDD" id="cd02809">
    <property type="entry name" value="alpha_hydroxyacid_oxid_FMN"/>
    <property type="match status" value="1"/>
</dbReference>
<feature type="binding site" evidence="9">
    <location>
        <position position="145"/>
    </location>
    <ligand>
        <name>glyoxylate</name>
        <dbReference type="ChEBI" id="CHEBI:36655"/>
    </ligand>
</feature>
<comment type="similarity">
    <text evidence="5">Belongs to the FMN-dependent alpha-hydroxy acid dehydrogenase family.</text>
</comment>
<accession>A0A9W7XMH6</accession>
<dbReference type="PROSITE" id="PS00557">
    <property type="entry name" value="FMN_HYDROXY_ACID_DH_1"/>
    <property type="match status" value="1"/>
</dbReference>
<comment type="cofactor">
    <cofactor evidence="1">
        <name>FMN</name>
        <dbReference type="ChEBI" id="CHEBI:58210"/>
    </cofactor>
</comment>
<evidence type="ECO:0000256" key="1">
    <source>
        <dbReference type="ARBA" id="ARBA00001917"/>
    </source>
</evidence>
<keyword evidence="4 11" id="KW-0560">Oxidoreductase</keyword>
<sequence length="385" mass="41612">MPSASSKKAPVAHGSQFVSLDDFEQHALANLDRNALDYYRSGAQDMLTLHDNQRAFDRIAIRPRVLRDVSHVDTTTEVLGHPVSSPICIAPTAMQRMAHPQGECATMRAAQRLNTCMCLSSWSTTSIEDVAGSAEGGAPKWMQLYVYKDREATRKLVERAQSSGYSAIALTVDTPFLGRRLADIRNKFQLPQHLTMANFSDQGKAQVGKAEAQSSADNASGLAAYVASQIDPTLNWSHVAWVKSIAKIPVLVKGILTAEDARIAVDAGVDGIIVSNHGGRQLDTVPATIDVLEEVVGAVAGKVPVYLDGGVRRGTDVLKALALGAKAVFLGRPVLWALSYNGEDGVVEMLEMINEEFRLAMALSGCVRISDIKREHVRTPAQARL</sequence>
<feature type="binding site" evidence="9">
    <location>
        <position position="277"/>
    </location>
    <ligand>
        <name>glyoxylate</name>
        <dbReference type="ChEBI" id="CHEBI:36655"/>
    </ligand>
</feature>
<evidence type="ECO:0000256" key="6">
    <source>
        <dbReference type="ARBA" id="ARBA00073420"/>
    </source>
</evidence>
<dbReference type="Gene3D" id="3.20.20.70">
    <property type="entry name" value="Aldolase class I"/>
    <property type="match status" value="1"/>
</dbReference>
<feature type="binding site" evidence="9">
    <location>
        <position position="280"/>
    </location>
    <ligand>
        <name>glyoxylate</name>
        <dbReference type="ChEBI" id="CHEBI:36655"/>
    </ligand>
</feature>
<protein>
    <recommendedName>
        <fullName evidence="6">Oxidase FUB9</fullName>
    </recommendedName>
    <alternativeName>
        <fullName evidence="7">Fusaric acid biosynthesis protein 9</fullName>
    </alternativeName>
</protein>
<dbReference type="Proteomes" id="UP001145021">
    <property type="component" value="Unassembled WGS sequence"/>
</dbReference>
<dbReference type="InterPro" id="IPR000262">
    <property type="entry name" value="FMN-dep_DH"/>
</dbReference>
<feature type="active site" description="Proton acceptor" evidence="8">
    <location>
        <position position="277"/>
    </location>
</feature>